<feature type="domain" description="Gylcosyl hydrolase 115 C-terminal" evidence="2">
    <location>
        <begin position="389"/>
        <end position="559"/>
    </location>
</feature>
<dbReference type="OrthoDB" id="4849794at2759"/>
<accession>A0A9P9XW00</accession>
<dbReference type="Proteomes" id="UP001055219">
    <property type="component" value="Unassembled WGS sequence"/>
</dbReference>
<sequence>MGVSPWYWWADVPVKTKSDIWVRKGPKVQGSPSVKYRGFFINDESPALTGWANGKFTKSEYGSSFTGEFYKLVFELCLRLKGNYIWPAMWSSMFYVDDIENGHIADDLVFSSVPAITIPWRELKRSKIVGKYYQAGMKTPDNVILLWTDDNSGDIQPLPLANETDRIGGAVEAGKTVVDLYNKHAFNAWYAQQGRTSTNTMANDVQALFAQDQVIEEKYHSLNGGKWDHFVNQVHIGYTYWQDPPAKAMPDLIYLDESNTTDDEIMGVSVQGSTASAPGAPLPALLPVEPYMPPTEKRYVDIFTRNNGTFAYHISSNVSYVFVTNAEGRLEAPGSSSDSRSGISVDCQEAPPGISWVALRVKRTDVCKGPAVVALLPVNKNSVPDEFEGYVESGGVVSWEAEHYSSAEEKNGLSYITIPDYGRTLSGLKLWPVTHPGRTPEDTPKLTYSFYSFTDQTEAQLVVYLGGSLNHDPSLPLKYAHALEGGSPVEVQPIPDEAMGSLPHGWNEATVAGGWTSYSTLKVPAGAHKLSLWLLEPGVVVQKVVMDVGGLKRSALGPPKSQKA</sequence>
<reference evidence="3" key="1">
    <citation type="journal article" date="2021" name="J Fungi (Basel)">
        <title>Genomic and Metabolomic Analyses of the Marine Fungus Emericellopsis cladophorae: Insights into Saltwater Adaptability Mechanisms and Its Biosynthetic Potential.</title>
        <authorList>
            <person name="Goncalves M.F.M."/>
            <person name="Hilario S."/>
            <person name="Van de Peer Y."/>
            <person name="Esteves A.C."/>
            <person name="Alves A."/>
        </authorList>
    </citation>
    <scope>NUCLEOTIDE SEQUENCE</scope>
    <source>
        <strain evidence="3">MUM 19.33</strain>
    </source>
</reference>
<gene>
    <name evidence="3" type="ORF">J7T54_000510</name>
</gene>
<evidence type="ECO:0000259" key="2">
    <source>
        <dbReference type="Pfam" id="PF17829"/>
    </source>
</evidence>
<dbReference type="AlphaFoldDB" id="A0A9P9XW00"/>
<dbReference type="Gene3D" id="3.30.379.10">
    <property type="entry name" value="Chitobiase/beta-hexosaminidase domain 2-like"/>
    <property type="match status" value="1"/>
</dbReference>
<comment type="caution">
    <text evidence="3">The sequence shown here is derived from an EMBL/GenBank/DDBJ whole genome shotgun (WGS) entry which is preliminary data.</text>
</comment>
<dbReference type="InterPro" id="IPR042301">
    <property type="entry name" value="GH115_sf"/>
</dbReference>
<dbReference type="Gene3D" id="1.20.58.2150">
    <property type="match status" value="1"/>
</dbReference>
<dbReference type="Pfam" id="PF17829">
    <property type="entry name" value="GH115_C"/>
    <property type="match status" value="1"/>
</dbReference>
<dbReference type="InterPro" id="IPR029018">
    <property type="entry name" value="Hex-like_dom2"/>
</dbReference>
<dbReference type="Gene3D" id="2.60.120.1620">
    <property type="match status" value="1"/>
</dbReference>
<dbReference type="InterPro" id="IPR031924">
    <property type="entry name" value="GH115"/>
</dbReference>
<evidence type="ECO:0000256" key="1">
    <source>
        <dbReference type="ARBA" id="ARBA00022801"/>
    </source>
</evidence>
<dbReference type="EMBL" id="JAGIXG020000057">
    <property type="protein sequence ID" value="KAI6778854.1"/>
    <property type="molecule type" value="Genomic_DNA"/>
</dbReference>
<keyword evidence="4" id="KW-1185">Reference proteome</keyword>
<keyword evidence="1" id="KW-0378">Hydrolase</keyword>
<name>A0A9P9XW00_9HYPO</name>
<dbReference type="PANTHER" id="PTHR37842:SF2">
    <property type="entry name" value="GYLCOSYL HYDROLASE 115 C-TERMINAL DOMAIN-CONTAINING PROTEIN"/>
    <property type="match status" value="1"/>
</dbReference>
<proteinExistence type="predicted"/>
<reference evidence="3" key="2">
    <citation type="submission" date="2022-07" db="EMBL/GenBank/DDBJ databases">
        <authorList>
            <person name="Goncalves M.F.M."/>
            <person name="Hilario S."/>
            <person name="Van De Peer Y."/>
            <person name="Esteves A.C."/>
            <person name="Alves A."/>
        </authorList>
    </citation>
    <scope>NUCLEOTIDE SEQUENCE</scope>
    <source>
        <strain evidence="3">MUM 19.33</strain>
    </source>
</reference>
<dbReference type="Gene3D" id="3.20.20.520">
    <property type="entry name" value="Glycosyl hydrolase family 115"/>
    <property type="match status" value="2"/>
</dbReference>
<evidence type="ECO:0000313" key="3">
    <source>
        <dbReference type="EMBL" id="KAI6778854.1"/>
    </source>
</evidence>
<dbReference type="GeneID" id="75827029"/>
<dbReference type="GO" id="GO:0016787">
    <property type="term" value="F:hydrolase activity"/>
    <property type="evidence" value="ECO:0007669"/>
    <property type="project" value="UniProtKB-KW"/>
</dbReference>
<dbReference type="Pfam" id="PF15979">
    <property type="entry name" value="Glyco_hydro_115"/>
    <property type="match status" value="2"/>
</dbReference>
<evidence type="ECO:0000313" key="4">
    <source>
        <dbReference type="Proteomes" id="UP001055219"/>
    </source>
</evidence>
<dbReference type="InterPro" id="IPR041437">
    <property type="entry name" value="GH115_C"/>
</dbReference>
<protein>
    <recommendedName>
        <fullName evidence="2">Gylcosyl hydrolase 115 C-terminal domain-containing protein</fullName>
    </recommendedName>
</protein>
<dbReference type="RefSeq" id="XP_051359710.1">
    <property type="nucleotide sequence ID" value="XM_051509235.1"/>
</dbReference>
<dbReference type="PANTHER" id="PTHR37842">
    <property type="match status" value="1"/>
</dbReference>
<organism evidence="3 4">
    <name type="scientific">Emericellopsis cladophorae</name>
    <dbReference type="NCBI Taxonomy" id="2686198"/>
    <lineage>
        <taxon>Eukaryota</taxon>
        <taxon>Fungi</taxon>
        <taxon>Dikarya</taxon>
        <taxon>Ascomycota</taxon>
        <taxon>Pezizomycotina</taxon>
        <taxon>Sordariomycetes</taxon>
        <taxon>Hypocreomycetidae</taxon>
        <taxon>Hypocreales</taxon>
        <taxon>Bionectriaceae</taxon>
        <taxon>Emericellopsis</taxon>
    </lineage>
</organism>